<evidence type="ECO:0000256" key="2">
    <source>
        <dbReference type="ARBA" id="ARBA00023015"/>
    </source>
</evidence>
<comment type="caution">
    <text evidence="8">The sequence shown here is derived from an EMBL/GenBank/DDBJ whole genome shotgun (WGS) entry which is preliminary data.</text>
</comment>
<reference evidence="8 9" key="1">
    <citation type="submission" date="2023-12" db="EMBL/GenBank/DDBJ databases">
        <title>A high-quality genome assembly for Dillenia turbinata (Dilleniales).</title>
        <authorList>
            <person name="Chanderbali A."/>
        </authorList>
    </citation>
    <scope>NUCLEOTIDE SEQUENCE [LARGE SCALE GENOMIC DNA]</scope>
    <source>
        <strain evidence="8">LSX21</strain>
        <tissue evidence="8">Leaf</tissue>
    </source>
</reference>
<dbReference type="Pfam" id="PF03106">
    <property type="entry name" value="WRKY"/>
    <property type="match status" value="1"/>
</dbReference>
<proteinExistence type="predicted"/>
<keyword evidence="5" id="KW-0539">Nucleus</keyword>
<keyword evidence="4" id="KW-0804">Transcription</keyword>
<evidence type="ECO:0000256" key="3">
    <source>
        <dbReference type="ARBA" id="ARBA00023125"/>
    </source>
</evidence>
<evidence type="ECO:0000256" key="1">
    <source>
        <dbReference type="ARBA" id="ARBA00004123"/>
    </source>
</evidence>
<evidence type="ECO:0000256" key="5">
    <source>
        <dbReference type="ARBA" id="ARBA00023242"/>
    </source>
</evidence>
<dbReference type="GO" id="GO:0043565">
    <property type="term" value="F:sequence-specific DNA binding"/>
    <property type="evidence" value="ECO:0007669"/>
    <property type="project" value="InterPro"/>
</dbReference>
<dbReference type="PANTHER" id="PTHR31221:SF112">
    <property type="entry name" value="WRKY TRANSCRIPTION FACTOR 50-RELATED"/>
    <property type="match status" value="1"/>
</dbReference>
<dbReference type="Proteomes" id="UP001370490">
    <property type="component" value="Unassembled WGS sequence"/>
</dbReference>
<evidence type="ECO:0000259" key="7">
    <source>
        <dbReference type="PROSITE" id="PS50811"/>
    </source>
</evidence>
<keyword evidence="9" id="KW-1185">Reference proteome</keyword>
<dbReference type="EMBL" id="JBAMMX010000027">
    <property type="protein sequence ID" value="KAK6912849.1"/>
    <property type="molecule type" value="Genomic_DNA"/>
</dbReference>
<feature type="domain" description="WRKY" evidence="7">
    <location>
        <begin position="94"/>
        <end position="141"/>
    </location>
</feature>
<dbReference type="InterPro" id="IPR036576">
    <property type="entry name" value="WRKY_dom_sf"/>
</dbReference>
<evidence type="ECO:0000313" key="9">
    <source>
        <dbReference type="Proteomes" id="UP001370490"/>
    </source>
</evidence>
<evidence type="ECO:0000256" key="4">
    <source>
        <dbReference type="ARBA" id="ARBA00023163"/>
    </source>
</evidence>
<dbReference type="AlphaFoldDB" id="A0AAN8UF66"/>
<evidence type="ECO:0000256" key="6">
    <source>
        <dbReference type="SAM" id="MobiDB-lite"/>
    </source>
</evidence>
<dbReference type="PANTHER" id="PTHR31221">
    <property type="entry name" value="WRKY TRANSCRIPTION FACTOR PROTEIN 1-RELATED"/>
    <property type="match status" value="1"/>
</dbReference>
<sequence length="151" mass="16867">MSGTNFLAAISPESDFAGQTSLELSDEFLLFDDWPEEDPPLHVSASTESPANPIKEVGESGGKISLNEGPSNRESGSIQEKKEVKERVAFKTKSDVEILDDGFKWRKYGKKMVKNSPNPRQDYALSCWNFNAVLAGRWKERPARSTNSKKK</sequence>
<dbReference type="GO" id="GO:0003700">
    <property type="term" value="F:DNA-binding transcription factor activity"/>
    <property type="evidence" value="ECO:0007669"/>
    <property type="project" value="InterPro"/>
</dbReference>
<gene>
    <name evidence="8" type="ORF">RJ641_022450</name>
</gene>
<dbReference type="GO" id="GO:0005634">
    <property type="term" value="C:nucleus"/>
    <property type="evidence" value="ECO:0007669"/>
    <property type="project" value="UniProtKB-SubCell"/>
</dbReference>
<protein>
    <submittedName>
        <fullName evidence="8">WRKY domain</fullName>
    </submittedName>
</protein>
<dbReference type="InterPro" id="IPR044810">
    <property type="entry name" value="WRKY_plant"/>
</dbReference>
<organism evidence="8 9">
    <name type="scientific">Dillenia turbinata</name>
    <dbReference type="NCBI Taxonomy" id="194707"/>
    <lineage>
        <taxon>Eukaryota</taxon>
        <taxon>Viridiplantae</taxon>
        <taxon>Streptophyta</taxon>
        <taxon>Embryophyta</taxon>
        <taxon>Tracheophyta</taxon>
        <taxon>Spermatophyta</taxon>
        <taxon>Magnoliopsida</taxon>
        <taxon>eudicotyledons</taxon>
        <taxon>Gunneridae</taxon>
        <taxon>Pentapetalae</taxon>
        <taxon>Dilleniales</taxon>
        <taxon>Dilleniaceae</taxon>
        <taxon>Dillenia</taxon>
    </lineage>
</organism>
<dbReference type="SUPFAM" id="SSF118290">
    <property type="entry name" value="WRKY DNA-binding domain"/>
    <property type="match status" value="1"/>
</dbReference>
<feature type="compositionally biased region" description="Polar residues" evidence="6">
    <location>
        <begin position="68"/>
        <end position="78"/>
    </location>
</feature>
<dbReference type="SMART" id="SM00774">
    <property type="entry name" value="WRKY"/>
    <property type="match status" value="1"/>
</dbReference>
<accession>A0AAN8UF66</accession>
<dbReference type="InterPro" id="IPR003657">
    <property type="entry name" value="WRKY_dom"/>
</dbReference>
<dbReference type="PROSITE" id="PS50811">
    <property type="entry name" value="WRKY"/>
    <property type="match status" value="1"/>
</dbReference>
<keyword evidence="3" id="KW-0238">DNA-binding</keyword>
<dbReference type="Gene3D" id="2.20.25.80">
    <property type="entry name" value="WRKY domain"/>
    <property type="match status" value="1"/>
</dbReference>
<evidence type="ECO:0000313" key="8">
    <source>
        <dbReference type="EMBL" id="KAK6912849.1"/>
    </source>
</evidence>
<comment type="subcellular location">
    <subcellularLocation>
        <location evidence="1">Nucleus</location>
    </subcellularLocation>
</comment>
<name>A0AAN8UF66_9MAGN</name>
<feature type="region of interest" description="Disordered" evidence="6">
    <location>
        <begin position="39"/>
        <end position="80"/>
    </location>
</feature>
<keyword evidence="2" id="KW-0805">Transcription regulation</keyword>